<evidence type="ECO:0000256" key="10">
    <source>
        <dbReference type="ARBA" id="ARBA00022771"/>
    </source>
</evidence>
<evidence type="ECO:0000256" key="3">
    <source>
        <dbReference type="ARBA" id="ARBA00011925"/>
    </source>
</evidence>
<evidence type="ECO:0000256" key="15">
    <source>
        <dbReference type="PROSITE-ProRule" id="PRU01015"/>
    </source>
</evidence>
<evidence type="ECO:0000259" key="19">
    <source>
        <dbReference type="Pfam" id="PF21137"/>
    </source>
</evidence>
<evidence type="ECO:0000256" key="17">
    <source>
        <dbReference type="SAM" id="MobiDB-lite"/>
    </source>
</evidence>
<dbReference type="GeneID" id="66068211"/>
<keyword evidence="11" id="KW-0862">Zinc</keyword>
<dbReference type="OrthoDB" id="7848332at2759"/>
<dbReference type="Gene3D" id="3.40.50.150">
    <property type="entry name" value="Vaccinia Virus protein VP39"/>
    <property type="match status" value="1"/>
</dbReference>
<evidence type="ECO:0000256" key="13">
    <source>
        <dbReference type="ARBA" id="ARBA00047384"/>
    </source>
</evidence>
<dbReference type="InterPro" id="IPR049482">
    <property type="entry name" value="ANM3-like_C2H2_Zf"/>
</dbReference>
<evidence type="ECO:0000256" key="11">
    <source>
        <dbReference type="ARBA" id="ARBA00022833"/>
    </source>
</evidence>
<keyword evidence="16" id="KW-0175">Coiled coil</keyword>
<comment type="subcellular location">
    <subcellularLocation>
        <location evidence="2">Cytoplasm</location>
        <location evidence="2">Cytosol</location>
    </subcellularLocation>
    <subcellularLocation>
        <location evidence="1">Nucleus</location>
    </subcellularLocation>
</comment>
<dbReference type="Pfam" id="PF22528">
    <property type="entry name" value="PRMT_C"/>
    <property type="match status" value="1"/>
</dbReference>
<dbReference type="AlphaFoldDB" id="A0A8E5MK22"/>
<dbReference type="FunFam" id="3.40.50.150:FF:000034">
    <property type="entry name" value="Protein arginine N-methyltransferase 3"/>
    <property type="match status" value="1"/>
</dbReference>
<dbReference type="EMBL" id="CP072758">
    <property type="protein sequence ID" value="QUC23193.1"/>
    <property type="molecule type" value="Genomic_DNA"/>
</dbReference>
<dbReference type="KEGG" id="uvi:66068211"/>
<keyword evidence="9" id="KW-0479">Metal-binding</keyword>
<evidence type="ECO:0000256" key="8">
    <source>
        <dbReference type="ARBA" id="ARBA00022691"/>
    </source>
</evidence>
<keyword evidence="6 15" id="KW-0489">Methyltransferase</keyword>
<evidence type="ECO:0000259" key="20">
    <source>
        <dbReference type="Pfam" id="PF22528"/>
    </source>
</evidence>
<organism evidence="21 22">
    <name type="scientific">Ustilaginoidea virens</name>
    <name type="common">Rice false smut fungus</name>
    <name type="synonym">Villosiclava virens</name>
    <dbReference type="NCBI Taxonomy" id="1159556"/>
    <lineage>
        <taxon>Eukaryota</taxon>
        <taxon>Fungi</taxon>
        <taxon>Dikarya</taxon>
        <taxon>Ascomycota</taxon>
        <taxon>Pezizomycotina</taxon>
        <taxon>Sordariomycetes</taxon>
        <taxon>Hypocreomycetidae</taxon>
        <taxon>Hypocreales</taxon>
        <taxon>Clavicipitaceae</taxon>
        <taxon>Ustilaginoidea</taxon>
    </lineage>
</organism>
<dbReference type="Proteomes" id="UP000027002">
    <property type="component" value="Chromosome 6"/>
</dbReference>
<dbReference type="CDD" id="cd02440">
    <property type="entry name" value="AdoMet_MTases"/>
    <property type="match status" value="1"/>
</dbReference>
<feature type="domain" description="Protein arginine N-methyltransferase 3-like C2H2 zinc finger" evidence="19">
    <location>
        <begin position="67"/>
        <end position="110"/>
    </location>
</feature>
<dbReference type="InterPro" id="IPR025799">
    <property type="entry name" value="Arg_MeTrfase"/>
</dbReference>
<evidence type="ECO:0000256" key="9">
    <source>
        <dbReference type="ARBA" id="ARBA00022723"/>
    </source>
</evidence>
<dbReference type="PANTHER" id="PTHR11006">
    <property type="entry name" value="PROTEIN ARGININE N-METHYLTRANSFERASE"/>
    <property type="match status" value="1"/>
</dbReference>
<comment type="catalytic activity">
    <reaction evidence="14">
        <text>L-arginyl-[protein] + S-adenosyl-L-methionine = N(omega)-methyl-L-arginyl-[protein] + S-adenosyl-L-homocysteine + H(+)</text>
        <dbReference type="Rhea" id="RHEA:48100"/>
        <dbReference type="Rhea" id="RHEA-COMP:10532"/>
        <dbReference type="Rhea" id="RHEA-COMP:11990"/>
        <dbReference type="ChEBI" id="CHEBI:15378"/>
        <dbReference type="ChEBI" id="CHEBI:29965"/>
        <dbReference type="ChEBI" id="CHEBI:57856"/>
        <dbReference type="ChEBI" id="CHEBI:59789"/>
        <dbReference type="ChEBI" id="CHEBI:65280"/>
    </reaction>
    <physiologicalReaction direction="left-to-right" evidence="14">
        <dbReference type="Rhea" id="RHEA:48101"/>
    </physiologicalReaction>
</comment>
<proteinExistence type="predicted"/>
<dbReference type="SUPFAM" id="SSF53335">
    <property type="entry name" value="S-adenosyl-L-methionine-dependent methyltransferases"/>
    <property type="match status" value="1"/>
</dbReference>
<dbReference type="RefSeq" id="XP_043000866.1">
    <property type="nucleotide sequence ID" value="XM_043144931.1"/>
</dbReference>
<evidence type="ECO:0000256" key="7">
    <source>
        <dbReference type="ARBA" id="ARBA00022679"/>
    </source>
</evidence>
<feature type="domain" description="Protein arginine N-methyltransferase" evidence="20">
    <location>
        <begin position="341"/>
        <end position="525"/>
    </location>
</feature>
<evidence type="ECO:0000256" key="4">
    <source>
        <dbReference type="ARBA" id="ARBA00022490"/>
    </source>
</evidence>
<dbReference type="InterPro" id="IPR041698">
    <property type="entry name" value="Methyltransf_25"/>
</dbReference>
<dbReference type="PROSITE" id="PS51678">
    <property type="entry name" value="SAM_MT_PRMT"/>
    <property type="match status" value="1"/>
</dbReference>
<evidence type="ECO:0000259" key="18">
    <source>
        <dbReference type="Pfam" id="PF13649"/>
    </source>
</evidence>
<keyword evidence="7 15" id="KW-0808">Transferase</keyword>
<keyword evidence="12" id="KW-0539">Nucleus</keyword>
<feature type="region of interest" description="Disordered" evidence="17">
    <location>
        <begin position="1"/>
        <end position="22"/>
    </location>
</feature>
<accession>A0A8E5MK22</accession>
<dbReference type="Pfam" id="PF13649">
    <property type="entry name" value="Methyltransf_25"/>
    <property type="match status" value="1"/>
</dbReference>
<keyword evidence="5" id="KW-0597">Phosphoprotein</keyword>
<evidence type="ECO:0000313" key="22">
    <source>
        <dbReference type="Proteomes" id="UP000027002"/>
    </source>
</evidence>
<name>A0A8E5MK22_USTVR</name>
<dbReference type="GO" id="GO:0035242">
    <property type="term" value="F:protein-arginine omega-N asymmetric methyltransferase activity"/>
    <property type="evidence" value="ECO:0007669"/>
    <property type="project" value="UniProtKB-EC"/>
</dbReference>
<dbReference type="GO" id="GO:0008270">
    <property type="term" value="F:zinc ion binding"/>
    <property type="evidence" value="ECO:0007669"/>
    <property type="project" value="UniProtKB-KW"/>
</dbReference>
<dbReference type="Pfam" id="PF21137">
    <property type="entry name" value="ANM3_C2H2_Zf"/>
    <property type="match status" value="1"/>
</dbReference>
<comment type="catalytic activity">
    <reaction evidence="13">
        <text>L-arginyl-[protein] + 2 S-adenosyl-L-methionine = N(omega),N(omega)-dimethyl-L-arginyl-[protein] + 2 S-adenosyl-L-homocysteine + 2 H(+)</text>
        <dbReference type="Rhea" id="RHEA:48096"/>
        <dbReference type="Rhea" id="RHEA-COMP:10532"/>
        <dbReference type="Rhea" id="RHEA-COMP:11991"/>
        <dbReference type="ChEBI" id="CHEBI:15378"/>
        <dbReference type="ChEBI" id="CHEBI:29965"/>
        <dbReference type="ChEBI" id="CHEBI:57856"/>
        <dbReference type="ChEBI" id="CHEBI:59789"/>
        <dbReference type="ChEBI" id="CHEBI:61897"/>
        <dbReference type="EC" id="2.1.1.319"/>
    </reaction>
    <physiologicalReaction direction="left-to-right" evidence="13">
        <dbReference type="Rhea" id="RHEA:48097"/>
    </physiologicalReaction>
</comment>
<dbReference type="FunFam" id="2.70.160.11:FF:000016">
    <property type="entry name" value="Protein arginine methyltransferase RmtB"/>
    <property type="match status" value="1"/>
</dbReference>
<dbReference type="GO" id="GO:0032259">
    <property type="term" value="P:methylation"/>
    <property type="evidence" value="ECO:0007669"/>
    <property type="project" value="UniProtKB-KW"/>
</dbReference>
<gene>
    <name evidence="21" type="ORF">UV8b_07434</name>
</gene>
<dbReference type="InterPro" id="IPR036236">
    <property type="entry name" value="Znf_C2H2_sf"/>
</dbReference>
<dbReference type="GO" id="GO:0005829">
    <property type="term" value="C:cytosol"/>
    <property type="evidence" value="ECO:0007669"/>
    <property type="project" value="UniProtKB-SubCell"/>
</dbReference>
<evidence type="ECO:0000256" key="14">
    <source>
        <dbReference type="ARBA" id="ARBA00049303"/>
    </source>
</evidence>
<evidence type="ECO:0000256" key="5">
    <source>
        <dbReference type="ARBA" id="ARBA00022553"/>
    </source>
</evidence>
<dbReference type="PANTHER" id="PTHR11006:SF116">
    <property type="entry name" value="PROTEIN METHYLTRANSFERASE"/>
    <property type="match status" value="1"/>
</dbReference>
<keyword evidence="4" id="KW-0963">Cytoplasm</keyword>
<dbReference type="GO" id="GO:0005634">
    <property type="term" value="C:nucleus"/>
    <property type="evidence" value="ECO:0007669"/>
    <property type="project" value="UniProtKB-SubCell"/>
</dbReference>
<dbReference type="Gene3D" id="2.70.160.11">
    <property type="entry name" value="Hnrnp arginine n-methyltransferase1"/>
    <property type="match status" value="1"/>
</dbReference>
<evidence type="ECO:0000256" key="2">
    <source>
        <dbReference type="ARBA" id="ARBA00004514"/>
    </source>
</evidence>
<evidence type="ECO:0000256" key="16">
    <source>
        <dbReference type="SAM" id="Coils"/>
    </source>
</evidence>
<feature type="compositionally biased region" description="Low complexity" evidence="17">
    <location>
        <begin position="10"/>
        <end position="21"/>
    </location>
</feature>
<reference evidence="21" key="1">
    <citation type="submission" date="2020-03" db="EMBL/GenBank/DDBJ databases">
        <title>A mixture of massive structural variations and highly conserved coding sequences in Ustilaginoidea virens genome.</title>
        <authorList>
            <person name="Zhang K."/>
            <person name="Zhao Z."/>
            <person name="Zhang Z."/>
            <person name="Li Y."/>
            <person name="Hsiang T."/>
            <person name="Sun W."/>
        </authorList>
    </citation>
    <scope>NUCLEOTIDE SEQUENCE</scope>
    <source>
        <strain evidence="21">UV-8b</strain>
    </source>
</reference>
<feature type="coiled-coil region" evidence="16">
    <location>
        <begin position="142"/>
        <end position="169"/>
    </location>
</feature>
<evidence type="ECO:0000256" key="12">
    <source>
        <dbReference type="ARBA" id="ARBA00023242"/>
    </source>
</evidence>
<keyword evidence="22" id="KW-1185">Reference proteome</keyword>
<sequence length="536" mass="60470">MEHQIEHQPSPSSNSDSSEGSNWLDVEPDMECVKYISLFDANSFKTLPEMLEYCKQQHNFDLMANARRLRLDFLGTVKLVNFIRTYIESQSALPERISAEDIDNERYLKPVLEDDAVLFSLDEVLETAGEDEKSASYIVNDAASDLERSKALEAELQSIRENFANYRLAVEQTLNRRWGVDDTPKASLGSNCKDPSGYYFESYAAHEIHETMLKDFVRTNAYRDFIYQNKQLFKDKVVLDIGCGTGILSMFCAKAGAARVIGVDKSDIIDKARENIFNNNLSDIVTCVKGNIEDMTLPVDKVDIIVSEWMGYCLLYEAMLPSVLFARDKYLRPDGILIPSSATLWIAPVRDEIYISEHISYWRDVYGFDMKAMQEGIYDEVRIDTMPKSSLCGEPFSFKVLDLYSVSPEDLSFNAEWATEMNAVPGGVDGFLIWFDTFFSPSRTASLPQAMTTPHTFSLAGPGNVAFTTGPDGPETHWKQGLLLAEPQESTQPILTLHRLVGNITFSAHSDNARALSLRIAWSTEHGENVQTWELK</sequence>
<dbReference type="SUPFAM" id="SSF57667">
    <property type="entry name" value="beta-beta-alpha zinc fingers"/>
    <property type="match status" value="1"/>
</dbReference>
<dbReference type="GO" id="GO:0042054">
    <property type="term" value="F:histone methyltransferase activity"/>
    <property type="evidence" value="ECO:0007669"/>
    <property type="project" value="TreeGrafter"/>
</dbReference>
<protein>
    <recommendedName>
        <fullName evidence="3">type I protein arginine methyltransferase</fullName>
        <ecNumber evidence="3">2.1.1.319</ecNumber>
    </recommendedName>
</protein>
<feature type="domain" description="Methyltransferase" evidence="18">
    <location>
        <begin position="238"/>
        <end position="335"/>
    </location>
</feature>
<keyword evidence="8 15" id="KW-0949">S-adenosyl-L-methionine</keyword>
<evidence type="ECO:0000313" key="21">
    <source>
        <dbReference type="EMBL" id="QUC23193.1"/>
    </source>
</evidence>
<dbReference type="EC" id="2.1.1.319" evidence="3"/>
<evidence type="ECO:0000256" key="1">
    <source>
        <dbReference type="ARBA" id="ARBA00004123"/>
    </source>
</evidence>
<dbReference type="InterPro" id="IPR055135">
    <property type="entry name" value="PRMT_dom"/>
</dbReference>
<evidence type="ECO:0000256" key="6">
    <source>
        <dbReference type="ARBA" id="ARBA00022603"/>
    </source>
</evidence>
<keyword evidence="10" id="KW-0863">Zinc-finger</keyword>
<dbReference type="InterPro" id="IPR029063">
    <property type="entry name" value="SAM-dependent_MTases_sf"/>
</dbReference>